<dbReference type="EMBL" id="CGBR01000024">
    <property type="protein sequence ID" value="CFQ68683.1"/>
    <property type="molecule type" value="Genomic_DNA"/>
</dbReference>
<evidence type="ECO:0000313" key="1">
    <source>
        <dbReference type="EMBL" id="CFQ68683.1"/>
    </source>
</evidence>
<organism evidence="1 4">
    <name type="scientific">Yersinia enterocolitica</name>
    <dbReference type="NCBI Taxonomy" id="630"/>
    <lineage>
        <taxon>Bacteria</taxon>
        <taxon>Pseudomonadati</taxon>
        <taxon>Pseudomonadota</taxon>
        <taxon>Gammaproteobacteria</taxon>
        <taxon>Enterobacterales</taxon>
        <taxon>Yersiniaceae</taxon>
        <taxon>Yersinia</taxon>
    </lineage>
</organism>
<evidence type="ECO:0000313" key="2">
    <source>
        <dbReference type="EMBL" id="CND37735.1"/>
    </source>
</evidence>
<sequence>MKSAALHRIGVERESVVRAELSDGYSNFLLR</sequence>
<proteinExistence type="predicted"/>
<protein>
    <submittedName>
        <fullName evidence="1">Uncharacterized protein</fullName>
    </submittedName>
</protein>
<evidence type="ECO:0000313" key="4">
    <source>
        <dbReference type="Proteomes" id="UP000048841"/>
    </source>
</evidence>
<accession>A0A0E1NCB5</accession>
<dbReference type="Proteomes" id="UP000048841">
    <property type="component" value="Unassembled WGS sequence"/>
</dbReference>
<name>A0A0E1NCB5_YEREN</name>
<dbReference type="EMBL" id="CPXJ01000009">
    <property type="protein sequence ID" value="CND37735.1"/>
    <property type="molecule type" value="Genomic_DNA"/>
</dbReference>
<keyword evidence="3" id="KW-1185">Reference proteome</keyword>
<evidence type="ECO:0000313" key="3">
    <source>
        <dbReference type="Proteomes" id="UP000041601"/>
    </source>
</evidence>
<gene>
    <name evidence="1" type="ORF">ERS137941_03039</name>
    <name evidence="2" type="ORF">ERS137959_01021</name>
</gene>
<dbReference type="AlphaFoldDB" id="A0A0E1NCB5"/>
<reference evidence="2 3" key="2">
    <citation type="submission" date="2015-03" db="EMBL/GenBank/DDBJ databases">
        <authorList>
            <consortium name="Pathogen Informatics"/>
            <person name="Murphy D."/>
        </authorList>
    </citation>
    <scope>NUCLEOTIDE SEQUENCE [LARGE SCALE GENOMIC DNA]</scope>
    <source>
        <strain evidence="2 3">IP05342</strain>
    </source>
</reference>
<reference evidence="1 4" key="1">
    <citation type="submission" date="2015-03" db="EMBL/GenBank/DDBJ databases">
        <authorList>
            <person name="Murphy D."/>
        </authorList>
    </citation>
    <scope>NUCLEOTIDE SEQUENCE [LARGE SCALE GENOMIC DNA]</scope>
    <source>
        <strain evidence="1 4">IP26249</strain>
    </source>
</reference>
<dbReference type="Proteomes" id="UP000041601">
    <property type="component" value="Unassembled WGS sequence"/>
</dbReference>
<dbReference type="KEGG" id="yet:CH48_3225"/>